<comment type="caution">
    <text evidence="5">The sequence shown here is derived from an EMBL/GenBank/DDBJ whole genome shotgun (WGS) entry which is preliminary data.</text>
</comment>
<evidence type="ECO:0000313" key="6">
    <source>
        <dbReference type="Proteomes" id="UP001627154"/>
    </source>
</evidence>
<dbReference type="Pfam" id="PF02902">
    <property type="entry name" value="Peptidase_C48"/>
    <property type="match status" value="1"/>
</dbReference>
<dbReference type="EMBL" id="JBJJXI010000122">
    <property type="protein sequence ID" value="KAL3389952.1"/>
    <property type="molecule type" value="Genomic_DNA"/>
</dbReference>
<dbReference type="SUPFAM" id="SSF54001">
    <property type="entry name" value="Cysteine proteinases"/>
    <property type="match status" value="1"/>
</dbReference>
<keyword evidence="3" id="KW-0378">Hydrolase</keyword>
<name>A0ABD2WBS8_9HYME</name>
<dbReference type="InterPro" id="IPR003653">
    <property type="entry name" value="Peptidase_C48_C"/>
</dbReference>
<dbReference type="InterPro" id="IPR038765">
    <property type="entry name" value="Papain-like_cys_pep_sf"/>
</dbReference>
<evidence type="ECO:0000256" key="2">
    <source>
        <dbReference type="ARBA" id="ARBA00022670"/>
    </source>
</evidence>
<evidence type="ECO:0000256" key="3">
    <source>
        <dbReference type="ARBA" id="ARBA00022801"/>
    </source>
</evidence>
<accession>A0ABD2WBS8</accession>
<dbReference type="Proteomes" id="UP001627154">
    <property type="component" value="Unassembled WGS sequence"/>
</dbReference>
<evidence type="ECO:0000313" key="5">
    <source>
        <dbReference type="EMBL" id="KAL3389952.1"/>
    </source>
</evidence>
<comment type="similarity">
    <text evidence="1">Belongs to the peptidase C48 family.</text>
</comment>
<keyword evidence="2" id="KW-0645">Protease</keyword>
<sequence>MTFVAMDWHRVAESLRQNNDAGSCKSLTEEARWLKKSTLSVKSYKSDTVSNSSVTSKKREPIHNDYVVSCPFENCRQESKNFIYCEHCKQKLPEIMNYYLSSLQQSNTIKKVQIQSSQDTKISNDINDYFSYYGEDNLTVGCFDDSQHPIFSTHEFLLFSEELSSLKGTAWIDGKLINCFAKISCSEWGDSSFALAGVSSFIFAYAPNDQNYDWPMYHFNNLRFDKYLFFPILLERYWTLYVVDIKNKKLIHIDSLVRELSIEKLSIRSINAHKNFIRYVSQSRNYAQNFLQNIDWTIGVFNNNRHMQQRGDPDNCGVYLMYYMDRIGKGLPLDDPSFTPKSYRIEIARKLLSHSQDMSTTCLLCFSERNKPEIRCIICQKCIHEACIFRSKSNSVIRVSSGNFSLTWIYVNLTLRECKFSRFLADVDIRGHNATSV</sequence>
<dbReference type="GO" id="GO:0008233">
    <property type="term" value="F:peptidase activity"/>
    <property type="evidence" value="ECO:0007669"/>
    <property type="project" value="UniProtKB-KW"/>
</dbReference>
<proteinExistence type="inferred from homology"/>
<dbReference type="GO" id="GO:0006508">
    <property type="term" value="P:proteolysis"/>
    <property type="evidence" value="ECO:0007669"/>
    <property type="project" value="UniProtKB-KW"/>
</dbReference>
<dbReference type="Gene3D" id="3.40.395.10">
    <property type="entry name" value="Adenoviral Proteinase, Chain A"/>
    <property type="match status" value="1"/>
</dbReference>
<protein>
    <recommendedName>
        <fullName evidence="4">Ubiquitin-like protease family profile domain-containing protein</fullName>
    </recommendedName>
</protein>
<keyword evidence="6" id="KW-1185">Reference proteome</keyword>
<reference evidence="5 6" key="1">
    <citation type="journal article" date="2024" name="bioRxiv">
        <title>A reference genome for Trichogramma kaykai: A tiny desert-dwelling parasitoid wasp with competing sex-ratio distorters.</title>
        <authorList>
            <person name="Culotta J."/>
            <person name="Lindsey A.R."/>
        </authorList>
    </citation>
    <scope>NUCLEOTIDE SEQUENCE [LARGE SCALE GENOMIC DNA]</scope>
    <source>
        <strain evidence="5 6">KSX58</strain>
    </source>
</reference>
<evidence type="ECO:0000259" key="4">
    <source>
        <dbReference type="PROSITE" id="PS50600"/>
    </source>
</evidence>
<evidence type="ECO:0000256" key="1">
    <source>
        <dbReference type="ARBA" id="ARBA00005234"/>
    </source>
</evidence>
<dbReference type="AlphaFoldDB" id="A0ABD2WBS8"/>
<dbReference type="PROSITE" id="PS50600">
    <property type="entry name" value="ULP_PROTEASE"/>
    <property type="match status" value="1"/>
</dbReference>
<organism evidence="5 6">
    <name type="scientific">Trichogramma kaykai</name>
    <dbReference type="NCBI Taxonomy" id="54128"/>
    <lineage>
        <taxon>Eukaryota</taxon>
        <taxon>Metazoa</taxon>
        <taxon>Ecdysozoa</taxon>
        <taxon>Arthropoda</taxon>
        <taxon>Hexapoda</taxon>
        <taxon>Insecta</taxon>
        <taxon>Pterygota</taxon>
        <taxon>Neoptera</taxon>
        <taxon>Endopterygota</taxon>
        <taxon>Hymenoptera</taxon>
        <taxon>Apocrita</taxon>
        <taxon>Proctotrupomorpha</taxon>
        <taxon>Chalcidoidea</taxon>
        <taxon>Trichogrammatidae</taxon>
        <taxon>Trichogramma</taxon>
    </lineage>
</organism>
<feature type="domain" description="Ubiquitin-like protease family profile" evidence="4">
    <location>
        <begin position="156"/>
        <end position="327"/>
    </location>
</feature>
<gene>
    <name evidence="5" type="ORF">TKK_015303</name>
</gene>